<dbReference type="RefSeq" id="WP_135480818.1">
    <property type="nucleotide sequence ID" value="NZ_SRMF01000001.1"/>
</dbReference>
<evidence type="ECO:0000313" key="1">
    <source>
        <dbReference type="EMBL" id="TGG95279.1"/>
    </source>
</evidence>
<dbReference type="Pfam" id="PF06296">
    <property type="entry name" value="RelE"/>
    <property type="match status" value="1"/>
</dbReference>
<keyword evidence="2" id="KW-1185">Reference proteome</keyword>
<dbReference type="Proteomes" id="UP000297475">
    <property type="component" value="Unassembled WGS sequence"/>
</dbReference>
<proteinExistence type="predicted"/>
<evidence type="ECO:0000313" key="2">
    <source>
        <dbReference type="Proteomes" id="UP000297475"/>
    </source>
</evidence>
<sequence length="112" mass="12634">MSHAIDFIETHTFTRQIRSIATDDELKAFQNSIIAQPEKGDLIPGTGGLRKARMAIRHQGKRGGARVIYFVATAERVYLLLAYSKNVKDDLTPEEKSYLKALTQQLKEEVSQ</sequence>
<accession>A0A4Z0W9H7</accession>
<dbReference type="InterPro" id="IPR009387">
    <property type="entry name" value="HigB-2"/>
</dbReference>
<dbReference type="OrthoDB" id="9812066at2"/>
<dbReference type="EMBL" id="SRMF01000001">
    <property type="protein sequence ID" value="TGG95279.1"/>
    <property type="molecule type" value="Genomic_DNA"/>
</dbReference>
<reference evidence="1 2" key="1">
    <citation type="submission" date="2019-04" db="EMBL/GenBank/DDBJ databases">
        <title>Natronospirillum operosus gen. nov., sp. nov., a haloalkaliphilic satellite isolated from decaying biomass of laboratory culture of cyanobacterium Geitlerinema sp. and proposal of Natronospirillaceae fam. nov. and Saccharospirillaceae fam. nov.</title>
        <authorList>
            <person name="Kevbrin V."/>
            <person name="Boltyanskaya Y."/>
            <person name="Koziaeva V."/>
            <person name="Grouzdev D.S."/>
            <person name="Park M."/>
            <person name="Cho J."/>
        </authorList>
    </citation>
    <scope>NUCLEOTIDE SEQUENCE [LARGE SCALE GENOMIC DNA]</scope>
    <source>
        <strain evidence="1 2">G-116</strain>
    </source>
</reference>
<gene>
    <name evidence="1" type="ORF">E4656_02335</name>
</gene>
<comment type="caution">
    <text evidence="1">The sequence shown here is derived from an EMBL/GenBank/DDBJ whole genome shotgun (WGS) entry which is preliminary data.</text>
</comment>
<name>A0A4Z0W9H7_9GAMM</name>
<organism evidence="1 2">
    <name type="scientific">Natronospirillum operosum</name>
    <dbReference type="NCBI Taxonomy" id="2759953"/>
    <lineage>
        <taxon>Bacteria</taxon>
        <taxon>Pseudomonadati</taxon>
        <taxon>Pseudomonadota</taxon>
        <taxon>Gammaproteobacteria</taxon>
        <taxon>Oceanospirillales</taxon>
        <taxon>Natronospirillaceae</taxon>
        <taxon>Natronospirillum</taxon>
    </lineage>
</organism>
<protein>
    <submittedName>
        <fullName evidence="1">Addiction module toxin RelE</fullName>
    </submittedName>
</protein>
<dbReference type="AlphaFoldDB" id="A0A4Z0W9H7"/>
<dbReference type="PIRSF" id="PIRSF039032">
    <property type="entry name" value="HigB-2"/>
    <property type="match status" value="1"/>
</dbReference>